<dbReference type="Gene3D" id="1.20.120.1630">
    <property type="match status" value="1"/>
</dbReference>
<gene>
    <name evidence="2" type="ORF">PCOR1329_LOCUS37182</name>
</gene>
<protein>
    <recommendedName>
        <fullName evidence="4">Steroid 5-alpha reductase C-terminal domain-containing protein</fullName>
    </recommendedName>
</protein>
<dbReference type="PANTHER" id="PTHR32251">
    <property type="entry name" value="3-OXO-5-ALPHA-STEROID 4-DEHYDROGENASE"/>
    <property type="match status" value="1"/>
</dbReference>
<keyword evidence="1" id="KW-0812">Transmembrane</keyword>
<evidence type="ECO:0000313" key="3">
    <source>
        <dbReference type="Proteomes" id="UP001189429"/>
    </source>
</evidence>
<feature type="transmembrane region" description="Helical" evidence="1">
    <location>
        <begin position="165"/>
        <end position="183"/>
    </location>
</feature>
<dbReference type="InterPro" id="IPR010721">
    <property type="entry name" value="UstE-like"/>
</dbReference>
<dbReference type="PANTHER" id="PTHR32251:SF15">
    <property type="entry name" value="3-OXO-5-ALPHA-STEROID 4-DEHYDROGENASE (DUF1295)"/>
    <property type="match status" value="1"/>
</dbReference>
<feature type="transmembrane region" description="Helical" evidence="1">
    <location>
        <begin position="131"/>
        <end position="153"/>
    </location>
</feature>
<dbReference type="Pfam" id="PF06966">
    <property type="entry name" value="DUF1295"/>
    <property type="match status" value="1"/>
</dbReference>
<keyword evidence="1" id="KW-1133">Transmembrane helix</keyword>
<evidence type="ECO:0008006" key="4">
    <source>
        <dbReference type="Google" id="ProtNLM"/>
    </source>
</evidence>
<dbReference type="Proteomes" id="UP001189429">
    <property type="component" value="Unassembled WGS sequence"/>
</dbReference>
<sequence length="311" mass="33133">MTRACLGAMGQKCRKHNILCAGSTKKRLRAASPATLLASCTLPTCLGIWKREYGVSFGYGGAVAWSGAHLLSSAAPLPTAAGVHALCLVLYGARLCLFLLYRERIPFFQKLREKIEERATSQGGRLNRLPFVLSCSLLYLGLVAPVALAALAGQRLSVAGCPVALLFRGCMVAMYAGWVINAAGDAWKSVRKAVKGDAALVTGGPFSLLRHPNYTGEQLMWTANFAAGLAAWLSLQREGLRAGPLGWLALSALGYAGIMFVLMQATRSLERRHREKYGSDSAYGEWVSRTWAGLALPDSSASQPAGQAAAA</sequence>
<comment type="caution">
    <text evidence="2">The sequence shown here is derived from an EMBL/GenBank/DDBJ whole genome shotgun (WGS) entry which is preliminary data.</text>
</comment>
<organism evidence="2 3">
    <name type="scientific">Prorocentrum cordatum</name>
    <dbReference type="NCBI Taxonomy" id="2364126"/>
    <lineage>
        <taxon>Eukaryota</taxon>
        <taxon>Sar</taxon>
        <taxon>Alveolata</taxon>
        <taxon>Dinophyceae</taxon>
        <taxon>Prorocentrales</taxon>
        <taxon>Prorocentraceae</taxon>
        <taxon>Prorocentrum</taxon>
    </lineage>
</organism>
<name>A0ABN9TB43_9DINO</name>
<reference evidence="2" key="1">
    <citation type="submission" date="2023-10" db="EMBL/GenBank/DDBJ databases">
        <authorList>
            <person name="Chen Y."/>
            <person name="Shah S."/>
            <person name="Dougan E. K."/>
            <person name="Thang M."/>
            <person name="Chan C."/>
        </authorList>
    </citation>
    <scope>NUCLEOTIDE SEQUENCE [LARGE SCALE GENOMIC DNA]</scope>
</reference>
<feature type="transmembrane region" description="Helical" evidence="1">
    <location>
        <begin position="247"/>
        <end position="266"/>
    </location>
</feature>
<keyword evidence="1" id="KW-0472">Membrane</keyword>
<dbReference type="EMBL" id="CAUYUJ010014511">
    <property type="protein sequence ID" value="CAK0842204.1"/>
    <property type="molecule type" value="Genomic_DNA"/>
</dbReference>
<feature type="transmembrane region" description="Helical" evidence="1">
    <location>
        <begin position="81"/>
        <end position="101"/>
    </location>
</feature>
<proteinExistence type="predicted"/>
<keyword evidence="3" id="KW-1185">Reference proteome</keyword>
<accession>A0ABN9TB43</accession>
<evidence type="ECO:0000256" key="1">
    <source>
        <dbReference type="SAM" id="Phobius"/>
    </source>
</evidence>
<evidence type="ECO:0000313" key="2">
    <source>
        <dbReference type="EMBL" id="CAK0842204.1"/>
    </source>
</evidence>